<feature type="compositionally biased region" description="Basic and acidic residues" evidence="1">
    <location>
        <begin position="391"/>
        <end position="408"/>
    </location>
</feature>
<feature type="compositionally biased region" description="Polar residues" evidence="1">
    <location>
        <begin position="1"/>
        <end position="11"/>
    </location>
</feature>
<evidence type="ECO:0000313" key="2">
    <source>
        <dbReference type="EMBL" id="TKR91795.1"/>
    </source>
</evidence>
<feature type="compositionally biased region" description="Basic and acidic residues" evidence="1">
    <location>
        <begin position="692"/>
        <end position="710"/>
    </location>
</feature>
<evidence type="ECO:0000256" key="1">
    <source>
        <dbReference type="SAM" id="MobiDB-lite"/>
    </source>
</evidence>
<feature type="region of interest" description="Disordered" evidence="1">
    <location>
        <begin position="320"/>
        <end position="374"/>
    </location>
</feature>
<feature type="region of interest" description="Disordered" evidence="1">
    <location>
        <begin position="131"/>
        <end position="152"/>
    </location>
</feature>
<feature type="compositionally biased region" description="Basic and acidic residues" evidence="1">
    <location>
        <begin position="543"/>
        <end position="582"/>
    </location>
</feature>
<feature type="compositionally biased region" description="Basic and acidic residues" evidence="1">
    <location>
        <begin position="470"/>
        <end position="497"/>
    </location>
</feature>
<comment type="caution">
    <text evidence="2">The sequence shown here is derived from an EMBL/GenBank/DDBJ whole genome shotgun (WGS) entry which is preliminary data.</text>
</comment>
<feature type="compositionally biased region" description="Polar residues" evidence="1">
    <location>
        <begin position="716"/>
        <end position="726"/>
    </location>
</feature>
<feature type="compositionally biased region" description="Basic and acidic residues" evidence="1">
    <location>
        <begin position="439"/>
        <end position="456"/>
    </location>
</feature>
<feature type="region of interest" description="Disordered" evidence="1">
    <location>
        <begin position="391"/>
        <end position="582"/>
    </location>
</feature>
<dbReference type="AlphaFoldDB" id="A0A4V6A5N5"/>
<sequence length="758" mass="83282">MATDTAPSHQTPSDHEPMEKMTEEVKPVEPEIVSVAKKTEEEEEELKPNELASQSTPLAKSEGEAEDEAEPPAVEVKMIDDAPVVDVPVDYEKELEKDSIPDSDTFSVLAPVTSVVNGESVAPAIEFVSKEAEEQPLSSSLEELPHEEPKTVDVPVSLEEAIEKPHEPSEVLIIKESEPTVAKNTEDSGVLKEVDKTELVIPEVEVKLQEQSEVGKQVEKPKTEVIEKPEEPLEVIPIKSEALVVKDAEDSEPVFKENDKPESELVIPEMEVKLEDQSEVIKRVEPEEKSVEVVKTQELAEVLLTKESEAVLVKDIDGSQELSKEADKVEAVAPEPREVKMESEVTEQVEKTGEKSVEAIEKTQDSSEVHPIKESEAVAVKDIDDSVAVPKVDKPESAVPEVEVKQEEQSEVIEQVEKPESAVPQVEVKLVEQPEVTEQVEKPESLGPEVEVKPEEQPEVTTHTEKRKKHEVELKTEARSEVSEQVEIKPTNEKPEEVAGITQEAEVDVKEDIGKSSLPEVVGKVGPENEKKEAEGTDPVEVLVKEVVVEAEKGGEEKEAQTTKDKGENIASETLKEELAHPIKVEDVSDAVSNAKVTEKSFEGEKTVENVVPAVEDKKEEIPAGEETEKDQKIEGKLDEATTIGSETVEESQDSGLEAKEEESAKNNKENSEQEKVDEIAKSDTQNLEPSTTKDADDIKVSQDLPREVPAKPTQKHSNNILTKVKQSLVKAKKAIIGKSPTPKTVSSDTKGDVKVNN</sequence>
<feature type="compositionally biased region" description="Basic and acidic residues" evidence="1">
    <location>
        <begin position="630"/>
        <end position="640"/>
    </location>
</feature>
<protein>
    <submittedName>
        <fullName evidence="2">Uncharacterized protein</fullName>
    </submittedName>
</protein>
<feature type="compositionally biased region" description="Basic and acidic residues" evidence="1">
    <location>
        <begin position="657"/>
        <end position="682"/>
    </location>
</feature>
<dbReference type="PANTHER" id="PTHR37729:SF1">
    <property type="entry name" value="NEUROFILAMENT PROTEIN-LIKE PROTEIN"/>
    <property type="match status" value="1"/>
</dbReference>
<accession>A0A4V6A5N5</accession>
<reference evidence="2" key="1">
    <citation type="submission" date="2018-10" db="EMBL/GenBank/DDBJ databases">
        <title>Population genomic analysis revealed the cold adaptation of white poplar.</title>
        <authorList>
            <person name="Liu Y.-J."/>
        </authorList>
    </citation>
    <scope>NUCLEOTIDE SEQUENCE [LARGE SCALE GENOMIC DNA]</scope>
    <source>
        <strain evidence="2">PAL-ZL1</strain>
    </source>
</reference>
<feature type="compositionally biased region" description="Basic and acidic residues" evidence="1">
    <location>
        <begin position="12"/>
        <end position="29"/>
    </location>
</feature>
<organism evidence="2">
    <name type="scientific">Populus alba</name>
    <name type="common">White poplar</name>
    <dbReference type="NCBI Taxonomy" id="43335"/>
    <lineage>
        <taxon>Eukaryota</taxon>
        <taxon>Viridiplantae</taxon>
        <taxon>Streptophyta</taxon>
        <taxon>Embryophyta</taxon>
        <taxon>Tracheophyta</taxon>
        <taxon>Spermatophyta</taxon>
        <taxon>Magnoliopsida</taxon>
        <taxon>eudicotyledons</taxon>
        <taxon>Gunneridae</taxon>
        <taxon>Pentapetalae</taxon>
        <taxon>rosids</taxon>
        <taxon>fabids</taxon>
        <taxon>Malpighiales</taxon>
        <taxon>Salicaceae</taxon>
        <taxon>Saliceae</taxon>
        <taxon>Populus</taxon>
    </lineage>
</organism>
<dbReference type="EMBL" id="RCHU01000752">
    <property type="protein sequence ID" value="TKR91795.1"/>
    <property type="molecule type" value="Genomic_DNA"/>
</dbReference>
<gene>
    <name evidence="2" type="ORF">D5086_0000219170</name>
</gene>
<dbReference type="STRING" id="43335.A0A4V6A5N5"/>
<feature type="region of interest" description="Disordered" evidence="1">
    <location>
        <begin position="1"/>
        <end position="81"/>
    </location>
</feature>
<feature type="region of interest" description="Disordered" evidence="1">
    <location>
        <begin position="597"/>
        <end position="758"/>
    </location>
</feature>
<name>A0A4V6A5N5_POPAL</name>
<dbReference type="PANTHER" id="PTHR37729">
    <property type="entry name" value="NEUROFILAMENT PROTEIN-LIKE PROTEIN"/>
    <property type="match status" value="1"/>
</dbReference>
<proteinExistence type="predicted"/>
<feature type="compositionally biased region" description="Low complexity" evidence="1">
    <location>
        <begin position="71"/>
        <end position="81"/>
    </location>
</feature>
<feature type="compositionally biased region" description="Basic and acidic residues" evidence="1">
    <location>
        <begin position="597"/>
        <end position="608"/>
    </location>
</feature>
<dbReference type="SMR" id="A0A4V6A5N5"/>